<sequence>MSDYKYPKTKRLGKDNYKRPRKTATDLLTLDKIEELLEDYVEVDNLFEVPLGTHMRYILNAKIPGKAKFRYGGKLSHNKELKEKGYVMFNNGSVSWSVQVKGTQFYRRLTMKEIRNDYEQEIDGLEEEVRTLKKRLGKCMERNKILVNQLNKYKGKRLR</sequence>
<gene>
    <name evidence="2" type="ORF">LCMiAC02_02610</name>
</gene>
<keyword evidence="1" id="KW-0175">Coiled coil</keyword>
<evidence type="ECO:0000256" key="1">
    <source>
        <dbReference type="SAM" id="Coils"/>
    </source>
</evidence>
<name>A0A481Z251_9VIRU</name>
<feature type="coiled-coil region" evidence="1">
    <location>
        <begin position="108"/>
        <end position="142"/>
    </location>
</feature>
<organism evidence="2">
    <name type="scientific">Mimivirus LCMiAC02</name>
    <dbReference type="NCBI Taxonomy" id="2506609"/>
    <lineage>
        <taxon>Viruses</taxon>
        <taxon>Varidnaviria</taxon>
        <taxon>Bamfordvirae</taxon>
        <taxon>Nucleocytoviricota</taxon>
        <taxon>Megaviricetes</taxon>
        <taxon>Imitervirales</taxon>
        <taxon>Mimiviridae</taxon>
        <taxon>Klosneuvirinae</taxon>
    </lineage>
</organism>
<evidence type="ECO:0000313" key="2">
    <source>
        <dbReference type="EMBL" id="QBK89167.1"/>
    </source>
</evidence>
<dbReference type="EMBL" id="MK500408">
    <property type="protein sequence ID" value="QBK89167.1"/>
    <property type="molecule type" value="Genomic_DNA"/>
</dbReference>
<proteinExistence type="predicted"/>
<protein>
    <submittedName>
        <fullName evidence="2">Uncharacterized protein</fullName>
    </submittedName>
</protein>
<accession>A0A481Z251</accession>
<reference evidence="2" key="1">
    <citation type="journal article" date="2019" name="MBio">
        <title>Virus Genomes from Deep Sea Sediments Expand the Ocean Megavirome and Support Independent Origins of Viral Gigantism.</title>
        <authorList>
            <person name="Backstrom D."/>
            <person name="Yutin N."/>
            <person name="Jorgensen S.L."/>
            <person name="Dharamshi J."/>
            <person name="Homa F."/>
            <person name="Zaremba-Niedwiedzka K."/>
            <person name="Spang A."/>
            <person name="Wolf Y.I."/>
            <person name="Koonin E.V."/>
            <person name="Ettema T.J."/>
        </authorList>
    </citation>
    <scope>NUCLEOTIDE SEQUENCE</scope>
</reference>